<feature type="region of interest" description="Disordered" evidence="1">
    <location>
        <begin position="660"/>
        <end position="717"/>
    </location>
</feature>
<dbReference type="OrthoDB" id="2958217at2759"/>
<feature type="compositionally biased region" description="Acidic residues" evidence="1">
    <location>
        <begin position="687"/>
        <end position="696"/>
    </location>
</feature>
<sequence>MNAKLCDKCFVIPFNDQLLEPHVVKEVVGQDGEFSTLSLSPSAYQKILLDYHVIDTLPELPLLNESANLGCSFCSLLRHEILRAGFDYHGPLDIRLAYSWGDDRFPKLGLGVLVAELNWRPDIPSIPPASALPDILRDCIIFALETNDTSVASWLRIPRLRKADVLCEENVQFMKEAINKCTSECSHRETTDFLPTRLLYLGSDLDSHTIRLRSRQDTAEGSCDGESRLKYAALSYCWGSQSDGENQLCTTSDSLEARMAGINENSMHPVLRDAVKVCRALSIDYLWVDSMCIIQDDLPDWESESESMAFIYSHALITICALSSNSGFESFLTRDRRHIPISFSSQINPSIVGQYSLVASGTCRDKVLFGWPALDVDHFRWDSRGWTLQESLMSPRKLFFGESMIHFQCDHIYASETGYYQSYFDKYGEFNSESEHYLVRTNEWDLLLSDYGTRKYTNVRDMLPGLSGMAKYVSKIRSARYLAGLWESDLPYSLMWFPWCRKNTENHIFLDELVDRLCCPNPYIAPSWSCIRPLGGVRIEFGLRFVRPGFWRELLTAEACITETRITPKGENIFGEIQDGVMRIRGRVANVPADIIPLYCHQIYARLWHIQVQGRIIAYCNIDCVPKEEVVSGSELLMLMLMSSKGSPSWEAMIQQWNRYDDGEGSAPSSELEDSDEGENGSHEVENESNEGETDSEGGVLPPSFSRGSRKGSPTSHGRNVYGLLLHPARESGRFVRVGVWASVAGDGVGMSYFEQFDHREVEII</sequence>
<dbReference type="Proteomes" id="UP000754883">
    <property type="component" value="Unassembled WGS sequence"/>
</dbReference>
<dbReference type="PANTHER" id="PTHR33112:SF16">
    <property type="entry name" value="HETEROKARYON INCOMPATIBILITY DOMAIN-CONTAINING PROTEIN"/>
    <property type="match status" value="1"/>
</dbReference>
<comment type="caution">
    <text evidence="3">The sequence shown here is derived from an EMBL/GenBank/DDBJ whole genome shotgun (WGS) entry which is preliminary data.</text>
</comment>
<name>A0A9N9Y447_9HYPO</name>
<evidence type="ECO:0000313" key="3">
    <source>
        <dbReference type="EMBL" id="CAG9988036.1"/>
    </source>
</evidence>
<dbReference type="PANTHER" id="PTHR33112">
    <property type="entry name" value="DOMAIN PROTEIN, PUTATIVE-RELATED"/>
    <property type="match status" value="1"/>
</dbReference>
<dbReference type="InterPro" id="IPR010730">
    <property type="entry name" value="HET"/>
</dbReference>
<accession>A0A9N9Y447</accession>
<keyword evidence="4" id="KW-1185">Reference proteome</keyword>
<dbReference type="EMBL" id="CABFNO020001443">
    <property type="protein sequence ID" value="CAG9988036.1"/>
    <property type="molecule type" value="Genomic_DNA"/>
</dbReference>
<gene>
    <name evidence="3" type="ORF">CBYS24578_00010678</name>
</gene>
<reference evidence="3" key="1">
    <citation type="submission" date="2021-10" db="EMBL/GenBank/DDBJ databases">
        <authorList>
            <person name="Piombo E."/>
        </authorList>
    </citation>
    <scope>NUCLEOTIDE SEQUENCE</scope>
</reference>
<evidence type="ECO:0000313" key="4">
    <source>
        <dbReference type="Proteomes" id="UP000754883"/>
    </source>
</evidence>
<evidence type="ECO:0000256" key="1">
    <source>
        <dbReference type="SAM" id="MobiDB-lite"/>
    </source>
</evidence>
<dbReference type="AlphaFoldDB" id="A0A9N9Y447"/>
<organism evidence="3 4">
    <name type="scientific">Clonostachys byssicola</name>
    <dbReference type="NCBI Taxonomy" id="160290"/>
    <lineage>
        <taxon>Eukaryota</taxon>
        <taxon>Fungi</taxon>
        <taxon>Dikarya</taxon>
        <taxon>Ascomycota</taxon>
        <taxon>Pezizomycotina</taxon>
        <taxon>Sordariomycetes</taxon>
        <taxon>Hypocreomycetidae</taxon>
        <taxon>Hypocreales</taxon>
        <taxon>Bionectriaceae</taxon>
        <taxon>Clonostachys</taxon>
    </lineage>
</organism>
<feature type="domain" description="Heterokaryon incompatibility" evidence="2">
    <location>
        <begin position="231"/>
        <end position="390"/>
    </location>
</feature>
<proteinExistence type="predicted"/>
<dbReference type="Pfam" id="PF06985">
    <property type="entry name" value="HET"/>
    <property type="match status" value="1"/>
</dbReference>
<evidence type="ECO:0000259" key="2">
    <source>
        <dbReference type="Pfam" id="PF06985"/>
    </source>
</evidence>
<protein>
    <recommendedName>
        <fullName evidence="2">Heterokaryon incompatibility domain-containing protein</fullName>
    </recommendedName>
</protein>